<reference evidence="1 2" key="1">
    <citation type="submission" date="2019-09" db="EMBL/GenBank/DDBJ databases">
        <authorList>
            <person name="Chandra G."/>
            <person name="Truman W A."/>
        </authorList>
    </citation>
    <scope>NUCLEOTIDE SEQUENCE [LARGE SCALE GENOMIC DNA]</scope>
    <source>
        <strain evidence="1">PS880</strain>
    </source>
</reference>
<evidence type="ECO:0000313" key="1">
    <source>
        <dbReference type="EMBL" id="VVP57110.1"/>
    </source>
</evidence>
<dbReference type="Gene3D" id="3.40.1800.10">
    <property type="entry name" value="His-Me finger endonucleases"/>
    <property type="match status" value="1"/>
</dbReference>
<dbReference type="SUPFAM" id="SSF54060">
    <property type="entry name" value="His-Me finger endonucleases"/>
    <property type="match status" value="1"/>
</dbReference>
<evidence type="ECO:0008006" key="3">
    <source>
        <dbReference type="Google" id="ProtNLM"/>
    </source>
</evidence>
<dbReference type="EMBL" id="CABVIH010000040">
    <property type="protein sequence ID" value="VVP57110.1"/>
    <property type="molecule type" value="Genomic_DNA"/>
</dbReference>
<organism evidence="1 2">
    <name type="scientific">Pseudomonas fluorescens</name>
    <dbReference type="NCBI Taxonomy" id="294"/>
    <lineage>
        <taxon>Bacteria</taxon>
        <taxon>Pseudomonadati</taxon>
        <taxon>Pseudomonadota</taxon>
        <taxon>Gammaproteobacteria</taxon>
        <taxon>Pseudomonadales</taxon>
        <taxon>Pseudomonadaceae</taxon>
        <taxon>Pseudomonas</taxon>
    </lineage>
</organism>
<dbReference type="Proteomes" id="UP000375525">
    <property type="component" value="Unassembled WGS sequence"/>
</dbReference>
<gene>
    <name evidence="1" type="ORF">PS880_05782</name>
</gene>
<proteinExistence type="predicted"/>
<dbReference type="AlphaFoldDB" id="A0A5E7Q7D2"/>
<name>A0A5E7Q7D2_PSEFL</name>
<sequence>MTIGQCWKDKAGAVRSAVKRRTTTAARFTSTIATALAPFAACSVTAAIPPLGRSAIVPSVCKRPSSSWGQPMAIVNGMIKCSRCREFKVLELFPKAAAKQGSGSCKVCALEYSNAWREQNRERVAEQRRKQYAARSVELAKKAREHRAKVRAKCAESPEAKRLRTEQTKGYALKQYGMTLECFNKLLVKQGGGCAICGKHANPKGYCLAVDHCHESGRIRGILCTNCNRGLGLFRDSTDLIKRAIEYLT</sequence>
<accession>A0A5E7Q7D2</accession>
<dbReference type="Pfam" id="PF02945">
    <property type="entry name" value="Endonuclease_7"/>
    <property type="match status" value="1"/>
</dbReference>
<evidence type="ECO:0000313" key="2">
    <source>
        <dbReference type="Proteomes" id="UP000375525"/>
    </source>
</evidence>
<dbReference type="InterPro" id="IPR038563">
    <property type="entry name" value="Endonuclease_7_sf"/>
</dbReference>
<dbReference type="InterPro" id="IPR004211">
    <property type="entry name" value="Endonuclease_7"/>
</dbReference>
<protein>
    <recommendedName>
        <fullName evidence="3">Recombination endonuclease VII</fullName>
    </recommendedName>
</protein>
<dbReference type="InterPro" id="IPR044925">
    <property type="entry name" value="His-Me_finger_sf"/>
</dbReference>